<dbReference type="InParanoid" id="T1G266"/>
<evidence type="ECO:0000256" key="3">
    <source>
        <dbReference type="RuleBase" id="RU003845"/>
    </source>
</evidence>
<dbReference type="GO" id="GO:0097038">
    <property type="term" value="C:perinuclear endoplasmic reticulum"/>
    <property type="evidence" value="ECO:0000318"/>
    <property type="project" value="GO_Central"/>
</dbReference>
<dbReference type="AlphaFoldDB" id="T1G266"/>
<comment type="similarity">
    <text evidence="2">Belongs to the OSBP family.</text>
</comment>
<protein>
    <recommendedName>
        <fullName evidence="3">Oxysterol-binding protein</fullName>
    </recommendedName>
</protein>
<keyword evidence="3" id="KW-0445">Lipid transport</keyword>
<dbReference type="HOGENOM" id="CLU_007105_6_2_1"/>
<keyword evidence="7" id="KW-1185">Reference proteome</keyword>
<dbReference type="Proteomes" id="UP000015101">
    <property type="component" value="Unassembled WGS sequence"/>
</dbReference>
<dbReference type="EMBL" id="AMQM01003445">
    <property type="status" value="NOT_ANNOTATED_CDS"/>
    <property type="molecule type" value="Genomic_DNA"/>
</dbReference>
<keyword evidence="1" id="KW-0446">Lipid-binding</keyword>
<sequence>RTCLPAPMYERNDVNVISILKQCIGKELSKITMPVVLNEPLSFLQRMVEYMEYSNLLLSAHQSNDPIERLELVTAFAVSATSSNWERIGKPFNPLLGETFELDRPDMGFRIVCEQVSHHPPVSAFHGEGDHFTFHGSIQPKMKFWGKSIEVTPKGTITLYLKKHKEIYTWHNVNCSVNNIFVGKLWIEHSGTMEVTNRTKNLKCTLNFKSADFLGRDVHKVEGFLYDSSQKKTRALYGKWLDALYSYDIGTYEAYIKTIRRSPSPFNLVKSPSEVIPSRGSSSNLNLTNQKCLWEATPRPQNSSMYYNFTKFAMTLNELPPQLSSPPTTSSSSPLPPTDSRFRPDVRAMEEGDIEKAASEKTRIEEKQRAMMKDRKIHKKDNEAKWFKWGKDEMSGNDEWLFTGLYWGRSFKDCENIF</sequence>
<dbReference type="PROSITE" id="PS01013">
    <property type="entry name" value="OSBP"/>
    <property type="match status" value="1"/>
</dbReference>
<evidence type="ECO:0000313" key="6">
    <source>
        <dbReference type="EnsemblMetazoa" id="HelroP75568"/>
    </source>
</evidence>
<name>T1G266_HELRO</name>
<dbReference type="OrthoDB" id="416222at2759"/>
<reference evidence="5 7" key="2">
    <citation type="journal article" date="2013" name="Nature">
        <title>Insights into bilaterian evolution from three spiralian genomes.</title>
        <authorList>
            <person name="Simakov O."/>
            <person name="Marletaz F."/>
            <person name="Cho S.J."/>
            <person name="Edsinger-Gonzales E."/>
            <person name="Havlak P."/>
            <person name="Hellsten U."/>
            <person name="Kuo D.H."/>
            <person name="Larsson T."/>
            <person name="Lv J."/>
            <person name="Arendt D."/>
            <person name="Savage R."/>
            <person name="Osoegawa K."/>
            <person name="de Jong P."/>
            <person name="Grimwood J."/>
            <person name="Chapman J.A."/>
            <person name="Shapiro H."/>
            <person name="Aerts A."/>
            <person name="Otillar R.P."/>
            <person name="Terry A.Y."/>
            <person name="Boore J.L."/>
            <person name="Grigoriev I.V."/>
            <person name="Lindberg D.R."/>
            <person name="Seaver E.C."/>
            <person name="Weisblat D.A."/>
            <person name="Putnam N.H."/>
            <person name="Rokhsar D.S."/>
        </authorList>
    </citation>
    <scope>NUCLEOTIDE SEQUENCE</scope>
</reference>
<dbReference type="FunCoup" id="T1G266">
    <property type="interactions" value="822"/>
</dbReference>
<feature type="region of interest" description="Disordered" evidence="4">
    <location>
        <begin position="320"/>
        <end position="344"/>
    </location>
</feature>
<reference evidence="6" key="3">
    <citation type="submission" date="2015-06" db="UniProtKB">
        <authorList>
            <consortium name="EnsemblMetazoa"/>
        </authorList>
    </citation>
    <scope>IDENTIFICATION</scope>
</reference>
<feature type="compositionally biased region" description="Low complexity" evidence="4">
    <location>
        <begin position="320"/>
        <end position="333"/>
    </location>
</feature>
<dbReference type="RefSeq" id="XP_009014014.1">
    <property type="nucleotide sequence ID" value="XM_009015766.1"/>
</dbReference>
<evidence type="ECO:0000256" key="4">
    <source>
        <dbReference type="SAM" id="MobiDB-lite"/>
    </source>
</evidence>
<dbReference type="CTD" id="20215164"/>
<dbReference type="FunFam" id="2.40.160.120:FF:000005">
    <property type="entry name" value="Oxysterol-binding protein"/>
    <property type="match status" value="1"/>
</dbReference>
<dbReference type="InterPro" id="IPR018494">
    <property type="entry name" value="Oxysterol-bd_CS"/>
</dbReference>
<dbReference type="PANTHER" id="PTHR10972">
    <property type="entry name" value="OXYSTEROL-BINDING PROTEIN-RELATED"/>
    <property type="match status" value="1"/>
</dbReference>
<dbReference type="KEGG" id="hro:HELRODRAFT_75568"/>
<dbReference type="OMA" id="RPSNCNE"/>
<evidence type="ECO:0000313" key="5">
    <source>
        <dbReference type="EMBL" id="ESO08225.1"/>
    </source>
</evidence>
<reference evidence="7" key="1">
    <citation type="submission" date="2012-12" db="EMBL/GenBank/DDBJ databases">
        <authorList>
            <person name="Hellsten U."/>
            <person name="Grimwood J."/>
            <person name="Chapman J.A."/>
            <person name="Shapiro H."/>
            <person name="Aerts A."/>
            <person name="Otillar R.P."/>
            <person name="Terry A.Y."/>
            <person name="Boore J.L."/>
            <person name="Simakov O."/>
            <person name="Marletaz F."/>
            <person name="Cho S.-J."/>
            <person name="Edsinger-Gonzales E."/>
            <person name="Havlak P."/>
            <person name="Kuo D.-H."/>
            <person name="Larsson T."/>
            <person name="Lv J."/>
            <person name="Arendt D."/>
            <person name="Savage R."/>
            <person name="Osoegawa K."/>
            <person name="de Jong P."/>
            <person name="Lindberg D.R."/>
            <person name="Seaver E.C."/>
            <person name="Weisblat D.A."/>
            <person name="Putnam N.H."/>
            <person name="Grigoriev I.V."/>
            <person name="Rokhsar D.S."/>
        </authorList>
    </citation>
    <scope>NUCLEOTIDE SEQUENCE</scope>
</reference>
<dbReference type="Pfam" id="PF01237">
    <property type="entry name" value="Oxysterol_BP"/>
    <property type="match status" value="1"/>
</dbReference>
<dbReference type="InterPro" id="IPR037239">
    <property type="entry name" value="OSBP_sf"/>
</dbReference>
<dbReference type="EnsemblMetazoa" id="HelroT75568">
    <property type="protein sequence ID" value="HelroP75568"/>
    <property type="gene ID" value="HelroG75568"/>
</dbReference>
<dbReference type="GO" id="GO:0006869">
    <property type="term" value="P:lipid transport"/>
    <property type="evidence" value="ECO:0007669"/>
    <property type="project" value="UniProtKB-KW"/>
</dbReference>
<dbReference type="EMBL" id="KB096134">
    <property type="protein sequence ID" value="ESO08225.1"/>
    <property type="molecule type" value="Genomic_DNA"/>
</dbReference>
<dbReference type="GeneID" id="20215164"/>
<evidence type="ECO:0000313" key="7">
    <source>
        <dbReference type="Proteomes" id="UP000015101"/>
    </source>
</evidence>
<dbReference type="GO" id="GO:0032934">
    <property type="term" value="F:sterol binding"/>
    <property type="evidence" value="ECO:0000318"/>
    <property type="project" value="GO_Central"/>
</dbReference>
<dbReference type="eggNOG" id="KOG2209">
    <property type="taxonomic scope" value="Eukaryota"/>
</dbReference>
<dbReference type="GO" id="GO:0005886">
    <property type="term" value="C:plasma membrane"/>
    <property type="evidence" value="ECO:0000318"/>
    <property type="project" value="GO_Central"/>
</dbReference>
<proteinExistence type="inferred from homology"/>
<dbReference type="PANTHER" id="PTHR10972:SF209">
    <property type="entry name" value="OXYSTEROL-BINDING PROTEIN"/>
    <property type="match status" value="1"/>
</dbReference>
<keyword evidence="3" id="KW-0813">Transport</keyword>
<dbReference type="InterPro" id="IPR000648">
    <property type="entry name" value="Oxysterol-bd"/>
</dbReference>
<dbReference type="GO" id="GO:0005829">
    <property type="term" value="C:cytosol"/>
    <property type="evidence" value="ECO:0000318"/>
    <property type="project" value="GO_Central"/>
</dbReference>
<gene>
    <name evidence="6" type="primary">20215164</name>
    <name evidence="5" type="ORF">HELRODRAFT_75568</name>
</gene>
<evidence type="ECO:0000256" key="2">
    <source>
        <dbReference type="RuleBase" id="RU003844"/>
    </source>
</evidence>
<evidence type="ECO:0000256" key="1">
    <source>
        <dbReference type="ARBA" id="ARBA00023121"/>
    </source>
</evidence>
<dbReference type="FunFam" id="3.30.70.3490:FF:000015">
    <property type="entry name" value="Oxysterol-binding protein"/>
    <property type="match status" value="1"/>
</dbReference>
<dbReference type="SUPFAM" id="SSF144000">
    <property type="entry name" value="Oxysterol-binding protein-like"/>
    <property type="match status" value="1"/>
</dbReference>
<dbReference type="Gene3D" id="3.30.70.3490">
    <property type="match status" value="1"/>
</dbReference>
<organism evidence="6 7">
    <name type="scientific">Helobdella robusta</name>
    <name type="common">Californian leech</name>
    <dbReference type="NCBI Taxonomy" id="6412"/>
    <lineage>
        <taxon>Eukaryota</taxon>
        <taxon>Metazoa</taxon>
        <taxon>Spiralia</taxon>
        <taxon>Lophotrochozoa</taxon>
        <taxon>Annelida</taxon>
        <taxon>Clitellata</taxon>
        <taxon>Hirudinea</taxon>
        <taxon>Rhynchobdellida</taxon>
        <taxon>Glossiphoniidae</taxon>
        <taxon>Helobdella</taxon>
    </lineage>
</organism>
<accession>T1G266</accession>
<dbReference type="STRING" id="6412.T1G266"/>
<dbReference type="Gene3D" id="2.40.160.120">
    <property type="match status" value="1"/>
</dbReference>